<evidence type="ECO:0000256" key="2">
    <source>
        <dbReference type="SAM" id="MobiDB-lite"/>
    </source>
</evidence>
<dbReference type="EMBL" id="MPUH01000004">
    <property type="protein sequence ID" value="OMJ96057.1"/>
    <property type="molecule type" value="Genomic_DNA"/>
</dbReference>
<dbReference type="Proteomes" id="UP000187209">
    <property type="component" value="Unassembled WGS sequence"/>
</dbReference>
<gene>
    <name evidence="3" type="ORF">SteCoe_439</name>
</gene>
<evidence type="ECO:0000313" key="4">
    <source>
        <dbReference type="Proteomes" id="UP000187209"/>
    </source>
</evidence>
<feature type="compositionally biased region" description="Basic and acidic residues" evidence="2">
    <location>
        <begin position="233"/>
        <end position="243"/>
    </location>
</feature>
<sequence length="243" mass="28139">MKNINHRRACSNNVNLLHGLQGGHRRTMSNIANNIGVVNLCKTFDKMETIPQDSLNSPDKSPMRKKKKGFISLLNASSSYFSHESLDYQNFPEENLDSLLMQLEELKKVKSDVEAVNDSLKKECESCKKNLLEYQTNKKEFENSLNALKQYTQTLEQALIKVQNELKQKQAQNEELNDFILIRQKERSRVISPQFTNARENSNKKMNKSRQEVEKPTPKPITYKPLSQRGLRSSREVQRNPIN</sequence>
<reference evidence="3 4" key="1">
    <citation type="submission" date="2016-11" db="EMBL/GenBank/DDBJ databases">
        <title>The macronuclear genome of Stentor coeruleus: a giant cell with tiny introns.</title>
        <authorList>
            <person name="Slabodnick M."/>
            <person name="Ruby J.G."/>
            <person name="Reiff S.B."/>
            <person name="Swart E.C."/>
            <person name="Gosai S."/>
            <person name="Prabakaran S."/>
            <person name="Witkowska E."/>
            <person name="Larue G.E."/>
            <person name="Fisher S."/>
            <person name="Freeman R.M."/>
            <person name="Gunawardena J."/>
            <person name="Chu W."/>
            <person name="Stover N.A."/>
            <person name="Gregory B.D."/>
            <person name="Nowacki M."/>
            <person name="Derisi J."/>
            <person name="Roy S.W."/>
            <person name="Marshall W.F."/>
            <person name="Sood P."/>
        </authorList>
    </citation>
    <scope>NUCLEOTIDE SEQUENCE [LARGE SCALE GENOMIC DNA]</scope>
    <source>
        <strain evidence="3">WM001</strain>
    </source>
</reference>
<organism evidence="3 4">
    <name type="scientific">Stentor coeruleus</name>
    <dbReference type="NCBI Taxonomy" id="5963"/>
    <lineage>
        <taxon>Eukaryota</taxon>
        <taxon>Sar</taxon>
        <taxon>Alveolata</taxon>
        <taxon>Ciliophora</taxon>
        <taxon>Postciliodesmatophora</taxon>
        <taxon>Heterotrichea</taxon>
        <taxon>Heterotrichida</taxon>
        <taxon>Stentoridae</taxon>
        <taxon>Stentor</taxon>
    </lineage>
</organism>
<name>A0A1R2D465_9CILI</name>
<protein>
    <submittedName>
        <fullName evidence="3">Uncharacterized protein</fullName>
    </submittedName>
</protein>
<feature type="region of interest" description="Disordered" evidence="2">
    <location>
        <begin position="192"/>
        <end position="243"/>
    </location>
</feature>
<dbReference type="OrthoDB" id="323281at2759"/>
<keyword evidence="4" id="KW-1185">Reference proteome</keyword>
<evidence type="ECO:0000313" key="3">
    <source>
        <dbReference type="EMBL" id="OMJ96057.1"/>
    </source>
</evidence>
<keyword evidence="1" id="KW-0175">Coiled coil</keyword>
<evidence type="ECO:0000256" key="1">
    <source>
        <dbReference type="SAM" id="Coils"/>
    </source>
</evidence>
<proteinExistence type="predicted"/>
<feature type="coiled-coil region" evidence="1">
    <location>
        <begin position="96"/>
        <end position="179"/>
    </location>
</feature>
<dbReference type="AlphaFoldDB" id="A0A1R2D465"/>
<comment type="caution">
    <text evidence="3">The sequence shown here is derived from an EMBL/GenBank/DDBJ whole genome shotgun (WGS) entry which is preliminary data.</text>
</comment>
<accession>A0A1R2D465</accession>